<keyword evidence="2" id="KW-1185">Reference proteome</keyword>
<evidence type="ECO:0000313" key="2">
    <source>
        <dbReference type="Proteomes" id="UP000282125"/>
    </source>
</evidence>
<reference evidence="1 2" key="1">
    <citation type="submission" date="2018-11" db="EMBL/GenBank/DDBJ databases">
        <title>Gemmobacter sp. nov., YIM 102744-1 draft genome.</title>
        <authorList>
            <person name="Li G."/>
            <person name="Jiang Y."/>
        </authorList>
    </citation>
    <scope>NUCLEOTIDE SEQUENCE [LARGE SCALE GENOMIC DNA]</scope>
    <source>
        <strain evidence="1 2">YIM 102744-1</strain>
    </source>
</reference>
<dbReference type="Proteomes" id="UP000282125">
    <property type="component" value="Unassembled WGS sequence"/>
</dbReference>
<dbReference type="AlphaFoldDB" id="A0A3P3DUR7"/>
<dbReference type="EMBL" id="RRAZ01000007">
    <property type="protein sequence ID" value="RRH76448.1"/>
    <property type="molecule type" value="Genomic_DNA"/>
</dbReference>
<organism evidence="1 2">
    <name type="scientific">Falsigemmobacter faecalis</name>
    <dbReference type="NCBI Taxonomy" id="2488730"/>
    <lineage>
        <taxon>Bacteria</taxon>
        <taxon>Pseudomonadati</taxon>
        <taxon>Pseudomonadota</taxon>
        <taxon>Alphaproteobacteria</taxon>
        <taxon>Rhodobacterales</taxon>
        <taxon>Paracoccaceae</taxon>
        <taxon>Falsigemmobacter</taxon>
    </lineage>
</organism>
<evidence type="ECO:0000313" key="1">
    <source>
        <dbReference type="EMBL" id="RRH76448.1"/>
    </source>
</evidence>
<name>A0A3P3DUR7_9RHOB</name>
<sequence length="64" mass="6935">MDGSASPKRIDWIDSTGDDAGKLIPAIYELEGDSFRFAAADPDMTRPEDFSGGQGITIRAFVRV</sequence>
<proteinExistence type="predicted"/>
<protein>
    <submittedName>
        <fullName evidence="1">Uncharacterized protein</fullName>
    </submittedName>
</protein>
<dbReference type="OrthoDB" id="8448907at2"/>
<accession>A0A3P3DUR7</accession>
<comment type="caution">
    <text evidence="1">The sequence shown here is derived from an EMBL/GenBank/DDBJ whole genome shotgun (WGS) entry which is preliminary data.</text>
</comment>
<gene>
    <name evidence="1" type="ORF">EG244_06770</name>
</gene>